<keyword evidence="2" id="KW-1185">Reference proteome</keyword>
<comment type="caution">
    <text evidence="1">The sequence shown here is derived from an EMBL/GenBank/DDBJ whole genome shotgun (WGS) entry which is preliminary data.</text>
</comment>
<accession>A0ABR3YLA0</accession>
<dbReference type="Proteomes" id="UP001583186">
    <property type="component" value="Unassembled WGS sequence"/>
</dbReference>
<evidence type="ECO:0000313" key="1">
    <source>
        <dbReference type="EMBL" id="KAL1888652.1"/>
    </source>
</evidence>
<sequence>MPRKNMTLRDALLRLKPFIPCTATDTKNSKYPPWPNVTARHWTEFNIQTLDDSYDNILDTELPSDVVDTLTPPVVLDGITKWAKLHLGLQEGCALYHQFTHADQTVVAKLPHTSTKLNIDHSILLQNVQRIQRDALVVDLGRTSTKWTSLPIVRKHTDIANETMWPLRQVANLCRIAGTRYRYIQTNVELVSDWKVAVQSVPWNTEVSSGSGRNILTTELALCDGHRELVPEKDLVPIDAWDTLVSNDERGKIRRHQYSQRELLANTPTPSSYETPEYGNAAAVAGIGGIDYPERGVDILNYNFGVSFLSHNI</sequence>
<protein>
    <submittedName>
        <fullName evidence="1">Uncharacterized protein</fullName>
    </submittedName>
</protein>
<dbReference type="EMBL" id="JAWCUI010000088">
    <property type="protein sequence ID" value="KAL1888652.1"/>
    <property type="molecule type" value="Genomic_DNA"/>
</dbReference>
<organism evidence="1 2">
    <name type="scientific">Sporothrix stenoceras</name>
    <dbReference type="NCBI Taxonomy" id="5173"/>
    <lineage>
        <taxon>Eukaryota</taxon>
        <taxon>Fungi</taxon>
        <taxon>Dikarya</taxon>
        <taxon>Ascomycota</taxon>
        <taxon>Pezizomycotina</taxon>
        <taxon>Sordariomycetes</taxon>
        <taxon>Sordariomycetidae</taxon>
        <taxon>Ophiostomatales</taxon>
        <taxon>Ophiostomataceae</taxon>
        <taxon>Sporothrix</taxon>
    </lineage>
</organism>
<reference evidence="1 2" key="1">
    <citation type="journal article" date="2024" name="IMA Fungus">
        <title>IMA Genome - F19 : A genome assembly and annotation guide to empower mycologists, including annotated draft genome sequences of Ceratocystis pirilliformis, Diaporthe australafricana, Fusarium ophioides, Paecilomyces lecythidis, and Sporothrix stenoceras.</title>
        <authorList>
            <person name="Aylward J."/>
            <person name="Wilson A.M."/>
            <person name="Visagie C.M."/>
            <person name="Spraker J."/>
            <person name="Barnes I."/>
            <person name="Buitendag C."/>
            <person name="Ceriani C."/>
            <person name="Del Mar Angel L."/>
            <person name="du Plessis D."/>
            <person name="Fuchs T."/>
            <person name="Gasser K."/>
            <person name="Kramer D."/>
            <person name="Li W."/>
            <person name="Munsamy K."/>
            <person name="Piso A."/>
            <person name="Price J.L."/>
            <person name="Sonnekus B."/>
            <person name="Thomas C."/>
            <person name="van der Nest A."/>
            <person name="van Dijk A."/>
            <person name="van Heerden A."/>
            <person name="van Vuuren N."/>
            <person name="Yilmaz N."/>
            <person name="Duong T.A."/>
            <person name="van der Merwe N.A."/>
            <person name="Wingfield M.J."/>
            <person name="Wingfield B.D."/>
        </authorList>
    </citation>
    <scope>NUCLEOTIDE SEQUENCE [LARGE SCALE GENOMIC DNA]</scope>
    <source>
        <strain evidence="1 2">CMW 5346</strain>
    </source>
</reference>
<gene>
    <name evidence="1" type="ORF">Sste5346_009444</name>
</gene>
<evidence type="ECO:0000313" key="2">
    <source>
        <dbReference type="Proteomes" id="UP001583186"/>
    </source>
</evidence>
<name>A0ABR3YLA0_9PEZI</name>
<proteinExistence type="predicted"/>